<keyword evidence="4 8" id="KW-0442">Lipid degradation</keyword>
<dbReference type="eggNOG" id="KOG0513">
    <property type="taxonomic scope" value="Eukaryota"/>
</dbReference>
<evidence type="ECO:0000256" key="2">
    <source>
        <dbReference type="ARBA" id="ARBA00022801"/>
    </source>
</evidence>
<comment type="function">
    <text evidence="6">Possesses non-specific lipolytic acyl hydrolase (LAH) activity. Hydrolyzes phospholipids as well as galactolipids. May play a role in disease resistance.</text>
</comment>
<dbReference type="Proteomes" id="UP000026962">
    <property type="component" value="Chromosome 12"/>
</dbReference>
<dbReference type="InterPro" id="IPR016035">
    <property type="entry name" value="Acyl_Trfase/lysoPLipase"/>
</dbReference>
<dbReference type="SUPFAM" id="SSF52151">
    <property type="entry name" value="FabD/lysophospholipase-like"/>
    <property type="match status" value="1"/>
</dbReference>
<dbReference type="AlphaFoldDB" id="A0A0E0MPH5"/>
<dbReference type="Gramene" id="OPUNC12G16760.1">
    <property type="protein sequence ID" value="OPUNC12G16760.1"/>
    <property type="gene ID" value="OPUNC12G16760"/>
</dbReference>
<comment type="caution">
    <text evidence="7">Lacks conserved residue(s) required for the propagation of feature annotation.</text>
</comment>
<evidence type="ECO:0000256" key="9">
    <source>
        <dbReference type="SAM" id="MobiDB-lite"/>
    </source>
</evidence>
<feature type="domain" description="PNPLA" evidence="10">
    <location>
        <begin position="65"/>
        <end position="264"/>
    </location>
</feature>
<feature type="compositionally biased region" description="Low complexity" evidence="9">
    <location>
        <begin position="443"/>
        <end position="469"/>
    </location>
</feature>
<evidence type="ECO:0000256" key="5">
    <source>
        <dbReference type="ARBA" id="ARBA00023098"/>
    </source>
</evidence>
<evidence type="ECO:0000256" key="7">
    <source>
        <dbReference type="PROSITE-ProRule" id="PRU01161"/>
    </source>
</evidence>
<dbReference type="GO" id="GO:0006952">
    <property type="term" value="P:defense response"/>
    <property type="evidence" value="ECO:0007669"/>
    <property type="project" value="UniProtKB-KW"/>
</dbReference>
<comment type="similarity">
    <text evidence="1 8">Belongs to the patatin family.</text>
</comment>
<evidence type="ECO:0000256" key="6">
    <source>
        <dbReference type="ARBA" id="ARBA00025642"/>
    </source>
</evidence>
<proteinExistence type="inferred from homology"/>
<keyword evidence="3" id="KW-0611">Plant defense</keyword>
<evidence type="ECO:0000313" key="11">
    <source>
        <dbReference type="EnsemblPlants" id="OPUNC12G16760.1"/>
    </source>
</evidence>
<dbReference type="HOGENOM" id="CLU_000288_144_1_1"/>
<dbReference type="Pfam" id="PF01734">
    <property type="entry name" value="Patatin"/>
    <property type="match status" value="1"/>
</dbReference>
<evidence type="ECO:0000256" key="3">
    <source>
        <dbReference type="ARBA" id="ARBA00022821"/>
    </source>
</evidence>
<feature type="region of interest" description="Disordered" evidence="9">
    <location>
        <begin position="443"/>
        <end position="482"/>
    </location>
</feature>
<reference evidence="11" key="2">
    <citation type="submission" date="2018-05" db="EMBL/GenBank/DDBJ databases">
        <title>OpunRS2 (Oryza punctata Reference Sequence Version 2).</title>
        <authorList>
            <person name="Zhang J."/>
            <person name="Kudrna D."/>
            <person name="Lee S."/>
            <person name="Talag J."/>
            <person name="Welchert J."/>
            <person name="Wing R.A."/>
        </authorList>
    </citation>
    <scope>NUCLEOTIDE SEQUENCE [LARGE SCALE GENOMIC DNA]</scope>
</reference>
<keyword evidence="2 8" id="KW-0378">Hydrolase</keyword>
<sequence length="482" mass="48887">MASPPPPPVDVDLGKLSYEIFSLLESNFLFGAGAGGGGGGVCSLPGTPGRAFLGGCGGGGKVRVLAIDGCGPGPGDALLAAAALVRLETALREKAGDGDARVADFFDAAGGAGAGGVLAAMLFLKGADGRPRYTAADALAFVAASLGKGGWRGGMRRRWVAALFRRGSAERSSLRRVFGEATLRDTVAPLLVPCYDLATAAPFLFSRADAVESDSFDFRLRDVCAATCAGGATATAVRSVDGRTAIAAASGGVAAMGNPTAAAITHVLHNKQEFPLAASVDDLLVVSIGSGSSSGATTTAPSATPSPGGWRTPLPSRSPSPAEMVRLTAEGVADMVDQAVAMAFGHTCGRNYVRIQAASPAYKTKALSSLDVKKAAAIADGMLTQRNVEAELFRGRRLSEKSNREKLDAFAAELVKEHERRRTSPGLPNVVIKQVASAAANAGATPARLSSATTTSSATATTARTTVSSMPSPAASLDSGRH</sequence>
<dbReference type="GO" id="GO:0016042">
    <property type="term" value="P:lipid catabolic process"/>
    <property type="evidence" value="ECO:0007669"/>
    <property type="project" value="UniProtKB-KW"/>
</dbReference>
<dbReference type="PROSITE" id="PS51635">
    <property type="entry name" value="PNPLA"/>
    <property type="match status" value="1"/>
</dbReference>
<dbReference type="EnsemblPlants" id="OPUNC12G16760.1">
    <property type="protein sequence ID" value="OPUNC12G16760.1"/>
    <property type="gene ID" value="OPUNC12G16760"/>
</dbReference>
<dbReference type="STRING" id="4537.A0A0E0MPH5"/>
<name>A0A0E0MPH5_ORYPU</name>
<evidence type="ECO:0000259" key="10">
    <source>
        <dbReference type="PROSITE" id="PS51635"/>
    </source>
</evidence>
<keyword evidence="5 8" id="KW-0443">Lipid metabolism</keyword>
<organism evidence="11">
    <name type="scientific">Oryza punctata</name>
    <name type="common">Red rice</name>
    <dbReference type="NCBI Taxonomy" id="4537"/>
    <lineage>
        <taxon>Eukaryota</taxon>
        <taxon>Viridiplantae</taxon>
        <taxon>Streptophyta</taxon>
        <taxon>Embryophyta</taxon>
        <taxon>Tracheophyta</taxon>
        <taxon>Spermatophyta</taxon>
        <taxon>Magnoliopsida</taxon>
        <taxon>Liliopsida</taxon>
        <taxon>Poales</taxon>
        <taxon>Poaceae</taxon>
        <taxon>BOP clade</taxon>
        <taxon>Oryzoideae</taxon>
        <taxon>Oryzeae</taxon>
        <taxon>Oryzinae</taxon>
        <taxon>Oryza</taxon>
    </lineage>
</organism>
<dbReference type="InterPro" id="IPR002641">
    <property type="entry name" value="PNPLA_dom"/>
</dbReference>
<dbReference type="EC" id="3.1.1.-" evidence="8"/>
<accession>A0A0E0MPH5</accession>
<feature type="region of interest" description="Disordered" evidence="9">
    <location>
        <begin position="292"/>
        <end position="320"/>
    </location>
</feature>
<dbReference type="OMA" id="CARRSMT"/>
<dbReference type="PANTHER" id="PTHR32241">
    <property type="entry name" value="PATATIN-LIKE PROTEIN 6"/>
    <property type="match status" value="1"/>
</dbReference>
<feature type="compositionally biased region" description="Low complexity" evidence="9">
    <location>
        <begin position="292"/>
        <end position="309"/>
    </location>
</feature>
<reference evidence="11" key="1">
    <citation type="submission" date="2015-04" db="UniProtKB">
        <authorList>
            <consortium name="EnsemblPlants"/>
        </authorList>
    </citation>
    <scope>IDENTIFICATION</scope>
</reference>
<evidence type="ECO:0000256" key="8">
    <source>
        <dbReference type="RuleBase" id="RU361262"/>
    </source>
</evidence>
<evidence type="ECO:0000256" key="1">
    <source>
        <dbReference type="ARBA" id="ARBA00010240"/>
    </source>
</evidence>
<dbReference type="PANTHER" id="PTHR32241:SF4">
    <property type="entry name" value="OS12G0611300 PROTEIN"/>
    <property type="match status" value="1"/>
</dbReference>
<comment type="domain">
    <text evidence="8">The nitrogen atoms of the two glycine residues in the GGXR motif define the oxyanion hole, and stabilize the oxyanion that forms during the nucleophilic attack by the catalytic serine during substrate cleavage.</text>
</comment>
<comment type="function">
    <text evidence="8">Lipolytic acyl hydrolase (LAH).</text>
</comment>
<protein>
    <recommendedName>
        <fullName evidence="8">Patatin</fullName>
        <ecNumber evidence="8">3.1.1.-</ecNumber>
    </recommendedName>
</protein>
<dbReference type="Gene3D" id="3.40.1090.10">
    <property type="entry name" value="Cytosolic phospholipase A2 catalytic domain"/>
    <property type="match status" value="1"/>
</dbReference>
<evidence type="ECO:0000256" key="4">
    <source>
        <dbReference type="ARBA" id="ARBA00022963"/>
    </source>
</evidence>
<evidence type="ECO:0000313" key="12">
    <source>
        <dbReference type="Proteomes" id="UP000026962"/>
    </source>
</evidence>
<dbReference type="GO" id="GO:0016787">
    <property type="term" value="F:hydrolase activity"/>
    <property type="evidence" value="ECO:0007669"/>
    <property type="project" value="UniProtKB-KW"/>
</dbReference>
<keyword evidence="12" id="KW-1185">Reference proteome</keyword>